<accession>A0A059AP02</accession>
<dbReference type="EMBL" id="KK198761">
    <property type="protein sequence ID" value="KCW55568.1"/>
    <property type="molecule type" value="Genomic_DNA"/>
</dbReference>
<gene>
    <name evidence="1" type="ORF">EUGRSUZ_I01438</name>
</gene>
<reference evidence="1" key="1">
    <citation type="submission" date="2013-07" db="EMBL/GenBank/DDBJ databases">
        <title>The genome of Eucalyptus grandis.</title>
        <authorList>
            <person name="Schmutz J."/>
            <person name="Hayes R."/>
            <person name="Myburg A."/>
            <person name="Tuskan G."/>
            <person name="Grattapaglia D."/>
            <person name="Rokhsar D.S."/>
        </authorList>
    </citation>
    <scope>NUCLEOTIDE SEQUENCE</scope>
    <source>
        <tissue evidence="1">Leaf extractions</tissue>
    </source>
</reference>
<name>A0A059AP02_EUCGR</name>
<evidence type="ECO:0000313" key="1">
    <source>
        <dbReference type="EMBL" id="KCW55568.1"/>
    </source>
</evidence>
<sequence length="127" mass="14782">MYPGLELSMSRMHFDTKGPRLIGHYDDHQQSQYKGNQLKEIPIRETRLSNLAQTRASYVQLLNRQLLSRIERFRSSEIELRKTLTVDDEQEDDRKPLSSPPSIELRISIFEAELRDSSSSTGRCPVF</sequence>
<dbReference type="AlphaFoldDB" id="A0A059AP02"/>
<dbReference type="Gramene" id="KCW55568">
    <property type="protein sequence ID" value="KCW55568"/>
    <property type="gene ID" value="EUGRSUZ_I01438"/>
</dbReference>
<organism evidence="1">
    <name type="scientific">Eucalyptus grandis</name>
    <name type="common">Flooded gum</name>
    <dbReference type="NCBI Taxonomy" id="71139"/>
    <lineage>
        <taxon>Eukaryota</taxon>
        <taxon>Viridiplantae</taxon>
        <taxon>Streptophyta</taxon>
        <taxon>Embryophyta</taxon>
        <taxon>Tracheophyta</taxon>
        <taxon>Spermatophyta</taxon>
        <taxon>Magnoliopsida</taxon>
        <taxon>eudicotyledons</taxon>
        <taxon>Gunneridae</taxon>
        <taxon>Pentapetalae</taxon>
        <taxon>rosids</taxon>
        <taxon>malvids</taxon>
        <taxon>Myrtales</taxon>
        <taxon>Myrtaceae</taxon>
        <taxon>Myrtoideae</taxon>
        <taxon>Eucalypteae</taxon>
        <taxon>Eucalyptus</taxon>
    </lineage>
</organism>
<dbReference type="InParanoid" id="A0A059AP02"/>
<protein>
    <submittedName>
        <fullName evidence="1">Uncharacterized protein</fullName>
    </submittedName>
</protein>
<proteinExistence type="predicted"/>